<evidence type="ECO:0000256" key="3">
    <source>
        <dbReference type="ARBA" id="ARBA00022833"/>
    </source>
</evidence>
<dbReference type="InterPro" id="IPR052355">
    <property type="entry name" value="CENP-V-like"/>
</dbReference>
<organism evidence="5 6">
    <name type="scientific">Anaeromyxobacter paludicola</name>
    <dbReference type="NCBI Taxonomy" id="2918171"/>
    <lineage>
        <taxon>Bacteria</taxon>
        <taxon>Pseudomonadati</taxon>
        <taxon>Myxococcota</taxon>
        <taxon>Myxococcia</taxon>
        <taxon>Myxococcales</taxon>
        <taxon>Cystobacterineae</taxon>
        <taxon>Anaeromyxobacteraceae</taxon>
        <taxon>Anaeromyxobacter</taxon>
    </lineage>
</organism>
<dbReference type="EMBL" id="AP025592">
    <property type="protein sequence ID" value="BDG10141.1"/>
    <property type="molecule type" value="Genomic_DNA"/>
</dbReference>
<dbReference type="Gene3D" id="2.170.150.70">
    <property type="match status" value="1"/>
</dbReference>
<evidence type="ECO:0000313" key="5">
    <source>
        <dbReference type="EMBL" id="BDG10141.1"/>
    </source>
</evidence>
<dbReference type="PANTHER" id="PTHR28620:SF1">
    <property type="entry name" value="CENP-V_GFA DOMAIN-CONTAINING PROTEIN"/>
    <property type="match status" value="1"/>
</dbReference>
<dbReference type="Proteomes" id="UP001162734">
    <property type="component" value="Chromosome"/>
</dbReference>
<gene>
    <name evidence="5" type="ORF">AMPC_32540</name>
</gene>
<dbReference type="PROSITE" id="PS51891">
    <property type="entry name" value="CENP_V_GFA"/>
    <property type="match status" value="1"/>
</dbReference>
<sequence length="138" mass="15088">MRYEGGCHCGNLKVRFETALDAGRVPLRACGCTFCRRHGATWTSDPAGSLEVRVGDPQLLSRYRFGLGTSEFLLCRRCGVPVAAVCELDGATYAALNANALDDRGRLTQAPLPVDYDGETAEDRLARRRRAWTPARVG</sequence>
<keyword evidence="2" id="KW-0479">Metal-binding</keyword>
<keyword evidence="6" id="KW-1185">Reference proteome</keyword>
<dbReference type="Pfam" id="PF04828">
    <property type="entry name" value="GFA"/>
    <property type="match status" value="1"/>
</dbReference>
<evidence type="ECO:0000259" key="4">
    <source>
        <dbReference type="PROSITE" id="PS51891"/>
    </source>
</evidence>
<evidence type="ECO:0000256" key="1">
    <source>
        <dbReference type="ARBA" id="ARBA00005495"/>
    </source>
</evidence>
<dbReference type="InterPro" id="IPR011057">
    <property type="entry name" value="Mss4-like_sf"/>
</dbReference>
<evidence type="ECO:0000313" key="6">
    <source>
        <dbReference type="Proteomes" id="UP001162734"/>
    </source>
</evidence>
<evidence type="ECO:0000256" key="2">
    <source>
        <dbReference type="ARBA" id="ARBA00022723"/>
    </source>
</evidence>
<accession>A0ABM7XE21</accession>
<feature type="domain" description="CENP-V/GFA" evidence="4">
    <location>
        <begin position="3"/>
        <end position="117"/>
    </location>
</feature>
<comment type="similarity">
    <text evidence="1">Belongs to the Gfa family.</text>
</comment>
<dbReference type="RefSeq" id="WP_248342535.1">
    <property type="nucleotide sequence ID" value="NZ_AP025592.1"/>
</dbReference>
<dbReference type="PANTHER" id="PTHR28620">
    <property type="entry name" value="CENTROMERE PROTEIN V"/>
    <property type="match status" value="1"/>
</dbReference>
<protein>
    <recommendedName>
        <fullName evidence="4">CENP-V/GFA domain-containing protein</fullName>
    </recommendedName>
</protein>
<reference evidence="6" key="1">
    <citation type="journal article" date="2022" name="Int. J. Syst. Evol. Microbiol.">
        <title>Anaeromyxobacter oryzae sp. nov., Anaeromyxobacter diazotrophicus sp. nov. and Anaeromyxobacter paludicola sp. nov., isolated from paddy soils.</title>
        <authorList>
            <person name="Itoh H."/>
            <person name="Xu Z."/>
            <person name="Mise K."/>
            <person name="Masuda Y."/>
            <person name="Ushijima N."/>
            <person name="Hayakawa C."/>
            <person name="Shiratori Y."/>
            <person name="Senoo K."/>
        </authorList>
    </citation>
    <scope>NUCLEOTIDE SEQUENCE [LARGE SCALE GENOMIC DNA]</scope>
    <source>
        <strain evidence="6">Red630</strain>
    </source>
</reference>
<dbReference type="SUPFAM" id="SSF51316">
    <property type="entry name" value="Mss4-like"/>
    <property type="match status" value="1"/>
</dbReference>
<proteinExistence type="inferred from homology"/>
<keyword evidence="3" id="KW-0862">Zinc</keyword>
<dbReference type="InterPro" id="IPR006913">
    <property type="entry name" value="CENP-V/GFA"/>
</dbReference>
<name>A0ABM7XE21_9BACT</name>